<sequence>MLINIVYRKADKISVSVAENEKVGQLKDKIWEIGRIPKVEQLLTFDGYFLEDAFPLSDYGIEANSTITVNLRRGYYPTFKVDLILPNGTTLTLTVAKTDTVAGLKDHLQKTAGLVSCSHEVMFNGYLLQHMGRELLSYGIKDASTLKVIRCFPVEEKCRLVVKLIGGKELKLETHNDCPIQELRSVIAKETGVKMENMLLLYNGRELRPPETLAYYEIQREATISMLHSARDD</sequence>
<name>A0A183SC54_SCHSO</name>
<dbReference type="SUPFAM" id="SSF54236">
    <property type="entry name" value="Ubiquitin-like"/>
    <property type="match status" value="3"/>
</dbReference>
<dbReference type="Proteomes" id="UP000275846">
    <property type="component" value="Unassembled WGS sequence"/>
</dbReference>
<proteinExistence type="predicted"/>
<gene>
    <name evidence="2" type="ORF">SSLN_LOCUS1802</name>
</gene>
<evidence type="ECO:0000259" key="1">
    <source>
        <dbReference type="PROSITE" id="PS50053"/>
    </source>
</evidence>
<dbReference type="CDD" id="cd17039">
    <property type="entry name" value="Ubl_ubiquitin_like"/>
    <property type="match status" value="3"/>
</dbReference>
<feature type="domain" description="Ubiquitin-like" evidence="1">
    <location>
        <begin position="79"/>
        <end position="149"/>
    </location>
</feature>
<dbReference type="Gene3D" id="3.10.20.90">
    <property type="entry name" value="Phosphatidylinositol 3-kinase Catalytic Subunit, Chain A, domain 1"/>
    <property type="match status" value="3"/>
</dbReference>
<accession>A0A183SC54</accession>
<organism evidence="4">
    <name type="scientific">Schistocephalus solidus</name>
    <name type="common">Tapeworm</name>
    <dbReference type="NCBI Taxonomy" id="70667"/>
    <lineage>
        <taxon>Eukaryota</taxon>
        <taxon>Metazoa</taxon>
        <taxon>Spiralia</taxon>
        <taxon>Lophotrochozoa</taxon>
        <taxon>Platyhelminthes</taxon>
        <taxon>Cestoda</taxon>
        <taxon>Eucestoda</taxon>
        <taxon>Diphyllobothriidea</taxon>
        <taxon>Diphyllobothriidae</taxon>
        <taxon>Schistocephalus</taxon>
    </lineage>
</organism>
<dbReference type="PROSITE" id="PS50053">
    <property type="entry name" value="UBIQUITIN_2"/>
    <property type="match status" value="3"/>
</dbReference>
<evidence type="ECO:0000313" key="2">
    <source>
        <dbReference type="EMBL" id="VDL88187.1"/>
    </source>
</evidence>
<dbReference type="OrthoDB" id="428577at2759"/>
<reference evidence="4" key="1">
    <citation type="submission" date="2016-06" db="UniProtKB">
        <authorList>
            <consortium name="WormBaseParasite"/>
        </authorList>
    </citation>
    <scope>IDENTIFICATION</scope>
</reference>
<feature type="domain" description="Ubiquitin-like" evidence="1">
    <location>
        <begin position="1"/>
        <end position="73"/>
    </location>
</feature>
<dbReference type="SMART" id="SM00213">
    <property type="entry name" value="UBQ"/>
    <property type="match status" value="3"/>
</dbReference>
<dbReference type="InterPro" id="IPR000626">
    <property type="entry name" value="Ubiquitin-like_dom"/>
</dbReference>
<protein>
    <submittedName>
        <fullName evidence="4">Ubiquitin-like domain-containing protein</fullName>
    </submittedName>
</protein>
<keyword evidence="3" id="KW-1185">Reference proteome</keyword>
<dbReference type="InterPro" id="IPR029071">
    <property type="entry name" value="Ubiquitin-like_domsf"/>
</dbReference>
<dbReference type="InterPro" id="IPR050158">
    <property type="entry name" value="Ubiquitin_ubiquitin-like"/>
</dbReference>
<dbReference type="Pfam" id="PF00240">
    <property type="entry name" value="ubiquitin"/>
    <property type="match status" value="3"/>
</dbReference>
<dbReference type="WBParaSite" id="SSLN_0000186901-mRNA-1">
    <property type="protein sequence ID" value="SSLN_0000186901-mRNA-1"/>
    <property type="gene ID" value="SSLN_0000186901"/>
</dbReference>
<evidence type="ECO:0000313" key="4">
    <source>
        <dbReference type="WBParaSite" id="SSLN_0000186901-mRNA-1"/>
    </source>
</evidence>
<reference evidence="2 3" key="2">
    <citation type="submission" date="2018-11" db="EMBL/GenBank/DDBJ databases">
        <authorList>
            <consortium name="Pathogen Informatics"/>
        </authorList>
    </citation>
    <scope>NUCLEOTIDE SEQUENCE [LARGE SCALE GENOMIC DNA]</scope>
    <source>
        <strain evidence="2 3">NST_G2</strain>
    </source>
</reference>
<feature type="domain" description="Ubiquitin-like" evidence="1">
    <location>
        <begin position="158"/>
        <end position="233"/>
    </location>
</feature>
<dbReference type="STRING" id="70667.A0A183SC54"/>
<dbReference type="EMBL" id="UYSU01007217">
    <property type="protein sequence ID" value="VDL88187.1"/>
    <property type="molecule type" value="Genomic_DNA"/>
</dbReference>
<dbReference type="PANTHER" id="PTHR10666">
    <property type="entry name" value="UBIQUITIN"/>
    <property type="match status" value="1"/>
</dbReference>
<evidence type="ECO:0000313" key="3">
    <source>
        <dbReference type="Proteomes" id="UP000275846"/>
    </source>
</evidence>
<dbReference type="AlphaFoldDB" id="A0A183SC54"/>